<organism evidence="1 2">
    <name type="scientific">Trichinella nativa</name>
    <dbReference type="NCBI Taxonomy" id="6335"/>
    <lineage>
        <taxon>Eukaryota</taxon>
        <taxon>Metazoa</taxon>
        <taxon>Ecdysozoa</taxon>
        <taxon>Nematoda</taxon>
        <taxon>Enoplea</taxon>
        <taxon>Dorylaimia</taxon>
        <taxon>Trichinellida</taxon>
        <taxon>Trichinellidae</taxon>
        <taxon>Trichinella</taxon>
    </lineage>
</organism>
<dbReference type="AlphaFoldDB" id="A0A1Y3EQD7"/>
<proteinExistence type="predicted"/>
<name>A0A1Y3EQD7_9BILA</name>
<comment type="caution">
    <text evidence="1">The sequence shown here is derived from an EMBL/GenBank/DDBJ whole genome shotgun (WGS) entry which is preliminary data.</text>
</comment>
<gene>
    <name evidence="1" type="ORF">D917_08009</name>
</gene>
<evidence type="ECO:0000313" key="1">
    <source>
        <dbReference type="EMBL" id="OUC46076.1"/>
    </source>
</evidence>
<reference evidence="1 2" key="1">
    <citation type="submission" date="2015-04" db="EMBL/GenBank/DDBJ databases">
        <title>Draft genome of the roundworm Trichinella nativa.</title>
        <authorList>
            <person name="Mitreva M."/>
        </authorList>
    </citation>
    <scope>NUCLEOTIDE SEQUENCE [LARGE SCALE GENOMIC DNA]</scope>
    <source>
        <strain evidence="1 2">ISS45</strain>
    </source>
</reference>
<dbReference type="EMBL" id="LVZM01007787">
    <property type="protein sequence ID" value="OUC46076.1"/>
    <property type="molecule type" value="Genomic_DNA"/>
</dbReference>
<protein>
    <submittedName>
        <fullName evidence="1">Uncharacterized protein</fullName>
    </submittedName>
</protein>
<evidence type="ECO:0000313" key="2">
    <source>
        <dbReference type="Proteomes" id="UP000243006"/>
    </source>
</evidence>
<sequence>MKAQIYFPSLSTHCMGSDPTEGRGEGFFSVCQRLCQCAGRPVQTVIAEGLCMEQVQNVTAVSAYSVLRNANYCAFHQRSTAPCNTDS</sequence>
<dbReference type="Proteomes" id="UP000243006">
    <property type="component" value="Unassembled WGS sequence"/>
</dbReference>
<accession>A0A1Y3EQD7</accession>